<dbReference type="PROSITE" id="PS00028">
    <property type="entry name" value="ZINC_FINGER_C2H2_1"/>
    <property type="match status" value="1"/>
</dbReference>
<feature type="region of interest" description="Disordered" evidence="2">
    <location>
        <begin position="45"/>
        <end position="67"/>
    </location>
</feature>
<dbReference type="SMART" id="SM00355">
    <property type="entry name" value="ZnF_C2H2"/>
    <property type="match status" value="4"/>
</dbReference>
<dbReference type="GO" id="GO:0008270">
    <property type="term" value="F:zinc ion binding"/>
    <property type="evidence" value="ECO:0007669"/>
    <property type="project" value="UniProtKB-KW"/>
</dbReference>
<name>A0A0J8RPK7_COCIT</name>
<evidence type="ECO:0000259" key="3">
    <source>
        <dbReference type="PROSITE" id="PS50157"/>
    </source>
</evidence>
<evidence type="ECO:0000256" key="2">
    <source>
        <dbReference type="SAM" id="MobiDB-lite"/>
    </source>
</evidence>
<sequence length="135" mass="15385">MDKHNYCEWCYAFFADRTLLHKHKQQVHSFKCAVYFKDQKSHRQHMAAMHDNSRHTPSPPKPTATVAASGGKYKCTVPSCGFTSATAEQLRSHQQKENHNFCRPCNKAFCDAMALKNHKNGGGRHDENIKKHESG</sequence>
<dbReference type="PROSITE" id="PS50157">
    <property type="entry name" value="ZINC_FINGER_C2H2_2"/>
    <property type="match status" value="1"/>
</dbReference>
<dbReference type="VEuPathDB" id="FungiDB:CIHG_04340"/>
<dbReference type="AlphaFoldDB" id="A0A0J8RPK7"/>
<gene>
    <name evidence="4" type="ORF">CIHG_04340</name>
</gene>
<evidence type="ECO:0000256" key="1">
    <source>
        <dbReference type="PROSITE-ProRule" id="PRU00042"/>
    </source>
</evidence>
<keyword evidence="1" id="KW-0863">Zinc-finger</keyword>
<reference evidence="5" key="1">
    <citation type="journal article" date="2010" name="Genome Res.">
        <title>Population genomic sequencing of Coccidioides fungi reveals recent hybridization and transposon control.</title>
        <authorList>
            <person name="Neafsey D.E."/>
            <person name="Barker B.M."/>
            <person name="Sharpton T.J."/>
            <person name="Stajich J.E."/>
            <person name="Park D.J."/>
            <person name="Whiston E."/>
            <person name="Hung C.-Y."/>
            <person name="McMahan C."/>
            <person name="White J."/>
            <person name="Sykes S."/>
            <person name="Heiman D."/>
            <person name="Young S."/>
            <person name="Zeng Q."/>
            <person name="Abouelleil A."/>
            <person name="Aftuck L."/>
            <person name="Bessette D."/>
            <person name="Brown A."/>
            <person name="FitzGerald M."/>
            <person name="Lui A."/>
            <person name="Macdonald J.P."/>
            <person name="Priest M."/>
            <person name="Orbach M.J."/>
            <person name="Galgiani J.N."/>
            <person name="Kirkland T.N."/>
            <person name="Cole G.T."/>
            <person name="Birren B.W."/>
            <person name="Henn M.R."/>
            <person name="Taylor J.W."/>
            <person name="Rounsley S.D."/>
        </authorList>
    </citation>
    <scope>NUCLEOTIDE SEQUENCE [LARGE SCALE GENOMIC DNA]</scope>
    <source>
        <strain evidence="5">H538.4</strain>
    </source>
</reference>
<evidence type="ECO:0000313" key="4">
    <source>
        <dbReference type="EMBL" id="KMU86551.1"/>
    </source>
</evidence>
<evidence type="ECO:0000313" key="5">
    <source>
        <dbReference type="Proteomes" id="UP000054563"/>
    </source>
</evidence>
<dbReference type="InterPro" id="IPR013087">
    <property type="entry name" value="Znf_C2H2_type"/>
</dbReference>
<proteinExistence type="predicted"/>
<dbReference type="OrthoDB" id="6077919at2759"/>
<dbReference type="STRING" id="396776.A0A0J8RPK7"/>
<keyword evidence="1" id="KW-0479">Metal-binding</keyword>
<protein>
    <recommendedName>
        <fullName evidence="3">C2H2-type domain-containing protein</fullName>
    </recommendedName>
</protein>
<dbReference type="Proteomes" id="UP000054563">
    <property type="component" value="Unassembled WGS sequence"/>
</dbReference>
<dbReference type="EMBL" id="DS016993">
    <property type="protein sequence ID" value="KMU86551.1"/>
    <property type="molecule type" value="Genomic_DNA"/>
</dbReference>
<keyword evidence="1" id="KW-0862">Zinc</keyword>
<accession>A0A0J8RPK7</accession>
<feature type="domain" description="C2H2-type" evidence="3">
    <location>
        <begin position="73"/>
        <end position="104"/>
    </location>
</feature>
<organism evidence="4 5">
    <name type="scientific">Coccidioides immitis H538.4</name>
    <dbReference type="NCBI Taxonomy" id="396776"/>
    <lineage>
        <taxon>Eukaryota</taxon>
        <taxon>Fungi</taxon>
        <taxon>Dikarya</taxon>
        <taxon>Ascomycota</taxon>
        <taxon>Pezizomycotina</taxon>
        <taxon>Eurotiomycetes</taxon>
        <taxon>Eurotiomycetidae</taxon>
        <taxon>Onygenales</taxon>
        <taxon>Onygenaceae</taxon>
        <taxon>Coccidioides</taxon>
    </lineage>
</organism>